<dbReference type="EMBL" id="KB446544">
    <property type="protein sequence ID" value="EME39859.1"/>
    <property type="molecule type" value="Genomic_DNA"/>
</dbReference>
<evidence type="ECO:0000256" key="2">
    <source>
        <dbReference type="ARBA" id="ARBA00022603"/>
    </source>
</evidence>
<dbReference type="OMA" id="DVNRNAC"/>
<dbReference type="Gene3D" id="3.40.50.150">
    <property type="entry name" value="Vaccinia Virus protein VP39"/>
    <property type="match status" value="1"/>
</dbReference>
<keyword evidence="2" id="KW-0489">Methyltransferase</keyword>
<dbReference type="STRING" id="675120.N1PCT2"/>
<dbReference type="PROSITE" id="PS00092">
    <property type="entry name" value="N6_MTASE"/>
    <property type="match status" value="1"/>
</dbReference>
<dbReference type="PANTHER" id="PTHR45875:SF1">
    <property type="entry name" value="METHYLTRANSFERASE N6AMT1"/>
    <property type="match status" value="1"/>
</dbReference>
<comment type="similarity">
    <text evidence="1">Belongs to the eukaryotic/archaeal PrmC-related family.</text>
</comment>
<dbReference type="eggNOG" id="KOG3191">
    <property type="taxonomic scope" value="Eukaryota"/>
</dbReference>
<dbReference type="InterPro" id="IPR002052">
    <property type="entry name" value="DNA_methylase_N6_adenine_CS"/>
</dbReference>
<accession>N1PCT2</accession>
<name>N1PCT2_DOTSN</name>
<reference evidence="5 6" key="2">
    <citation type="journal article" date="2012" name="PLoS Pathog.">
        <title>Diverse lifestyles and strategies of plant pathogenesis encoded in the genomes of eighteen Dothideomycetes fungi.</title>
        <authorList>
            <person name="Ohm R.A."/>
            <person name="Feau N."/>
            <person name="Henrissat B."/>
            <person name="Schoch C.L."/>
            <person name="Horwitz B.A."/>
            <person name="Barry K.W."/>
            <person name="Condon B.J."/>
            <person name="Copeland A.C."/>
            <person name="Dhillon B."/>
            <person name="Glaser F."/>
            <person name="Hesse C.N."/>
            <person name="Kosti I."/>
            <person name="LaButti K."/>
            <person name="Lindquist E.A."/>
            <person name="Lucas S."/>
            <person name="Salamov A.A."/>
            <person name="Bradshaw R.E."/>
            <person name="Ciuffetti L."/>
            <person name="Hamelin R.C."/>
            <person name="Kema G.H.J."/>
            <person name="Lawrence C."/>
            <person name="Scott J.A."/>
            <person name="Spatafora J.W."/>
            <person name="Turgeon B.G."/>
            <person name="de Wit P.J.G.M."/>
            <person name="Zhong S."/>
            <person name="Goodwin S.B."/>
            <person name="Grigoriev I.V."/>
        </authorList>
    </citation>
    <scope>NUCLEOTIDE SEQUENCE [LARGE SCALE GENOMIC DNA]</scope>
    <source>
        <strain evidence="6">NZE10 / CBS 128990</strain>
    </source>
</reference>
<reference evidence="6" key="1">
    <citation type="journal article" date="2012" name="PLoS Genet.">
        <title>The genomes of the fungal plant pathogens Cladosporium fulvum and Dothistroma septosporum reveal adaptation to different hosts and lifestyles but also signatures of common ancestry.</title>
        <authorList>
            <person name="de Wit P.J.G.M."/>
            <person name="van der Burgt A."/>
            <person name="Oekmen B."/>
            <person name="Stergiopoulos I."/>
            <person name="Abd-Elsalam K.A."/>
            <person name="Aerts A.L."/>
            <person name="Bahkali A.H."/>
            <person name="Beenen H.G."/>
            <person name="Chettri P."/>
            <person name="Cox M.P."/>
            <person name="Datema E."/>
            <person name="de Vries R.P."/>
            <person name="Dhillon B."/>
            <person name="Ganley A.R."/>
            <person name="Griffiths S.A."/>
            <person name="Guo Y."/>
            <person name="Hamelin R.C."/>
            <person name="Henrissat B."/>
            <person name="Kabir M.S."/>
            <person name="Jashni M.K."/>
            <person name="Kema G."/>
            <person name="Klaubauf S."/>
            <person name="Lapidus A."/>
            <person name="Levasseur A."/>
            <person name="Lindquist E."/>
            <person name="Mehrabi R."/>
            <person name="Ohm R.A."/>
            <person name="Owen T.J."/>
            <person name="Salamov A."/>
            <person name="Schwelm A."/>
            <person name="Schijlen E."/>
            <person name="Sun H."/>
            <person name="van den Burg H.A."/>
            <person name="van Ham R.C.H.J."/>
            <person name="Zhang S."/>
            <person name="Goodwin S.B."/>
            <person name="Grigoriev I.V."/>
            <person name="Collemare J."/>
            <person name="Bradshaw R.E."/>
        </authorList>
    </citation>
    <scope>NUCLEOTIDE SEQUENCE [LARGE SCALE GENOMIC DNA]</scope>
    <source>
        <strain evidence="6">NZE10 / CBS 128990</strain>
    </source>
</reference>
<evidence type="ECO:0000313" key="5">
    <source>
        <dbReference type="EMBL" id="EME39859.1"/>
    </source>
</evidence>
<dbReference type="FunFam" id="3.40.50.150:FF:000274">
    <property type="entry name" value="ERF1 methyltransferase catalytic subunit MTQ2"/>
    <property type="match status" value="1"/>
</dbReference>
<dbReference type="GO" id="GO:0008276">
    <property type="term" value="F:protein methyltransferase activity"/>
    <property type="evidence" value="ECO:0007669"/>
    <property type="project" value="TreeGrafter"/>
</dbReference>
<dbReference type="PANTHER" id="PTHR45875">
    <property type="entry name" value="METHYLTRANSFERASE N6AMT1"/>
    <property type="match status" value="1"/>
</dbReference>
<evidence type="ECO:0000256" key="4">
    <source>
        <dbReference type="ARBA" id="ARBA00022691"/>
    </source>
</evidence>
<dbReference type="GO" id="GO:0008757">
    <property type="term" value="F:S-adenosylmethionine-dependent methyltransferase activity"/>
    <property type="evidence" value="ECO:0007669"/>
    <property type="project" value="TreeGrafter"/>
</dbReference>
<gene>
    <name evidence="5" type="ORF">DOTSEDRAFT_137756</name>
</gene>
<evidence type="ECO:0000313" key="6">
    <source>
        <dbReference type="Proteomes" id="UP000016933"/>
    </source>
</evidence>
<dbReference type="InterPro" id="IPR029063">
    <property type="entry name" value="SAM-dependent_MTases_sf"/>
</dbReference>
<protein>
    <recommendedName>
        <fullName evidence="7">Methyltransferase small domain-containing protein</fullName>
    </recommendedName>
</protein>
<dbReference type="SUPFAM" id="SSF53335">
    <property type="entry name" value="S-adenosyl-L-methionine-dependent methyltransferases"/>
    <property type="match status" value="1"/>
</dbReference>
<dbReference type="GO" id="GO:0003676">
    <property type="term" value="F:nucleic acid binding"/>
    <property type="evidence" value="ECO:0007669"/>
    <property type="project" value="InterPro"/>
</dbReference>
<keyword evidence="6" id="KW-1185">Reference proteome</keyword>
<dbReference type="GO" id="GO:0035657">
    <property type="term" value="C:eRF1 methyltransferase complex"/>
    <property type="evidence" value="ECO:0007669"/>
    <property type="project" value="TreeGrafter"/>
</dbReference>
<evidence type="ECO:0000256" key="1">
    <source>
        <dbReference type="ARBA" id="ARBA00006149"/>
    </source>
</evidence>
<dbReference type="GO" id="GO:0032259">
    <property type="term" value="P:methylation"/>
    <property type="evidence" value="ECO:0007669"/>
    <property type="project" value="UniProtKB-KW"/>
</dbReference>
<dbReference type="OrthoDB" id="406152at2759"/>
<evidence type="ECO:0000256" key="3">
    <source>
        <dbReference type="ARBA" id="ARBA00022679"/>
    </source>
</evidence>
<keyword evidence="3" id="KW-0808">Transferase</keyword>
<dbReference type="HOGENOM" id="CLU_018398_6_1_1"/>
<sequence>MLPTPSTSHVNYDQIYEPAEDSYLLLDTLSSPGETAFLKNHFSVTTTPPLVLEVGPGSGVVLAFVTANAEYIFGRTDIAAIGADVNMFACKATTQTVKGAVAENKPKAGTFLDVISGDLTSSFLHRCVDVLIFNPPYVPTEELPPHPQDAMSDMPLKSSGTFERDSHLLALSYAGGADGMETTDRLLAQLPTVLSKRGVAYVLLCAQNKPKEVAAKIRAWPDGWSADLVGSSGKQAGWEKLCILRIRRDEAS</sequence>
<organism evidence="5 6">
    <name type="scientific">Dothistroma septosporum (strain NZE10 / CBS 128990)</name>
    <name type="common">Red band needle blight fungus</name>
    <name type="synonym">Mycosphaerella pini</name>
    <dbReference type="NCBI Taxonomy" id="675120"/>
    <lineage>
        <taxon>Eukaryota</taxon>
        <taxon>Fungi</taxon>
        <taxon>Dikarya</taxon>
        <taxon>Ascomycota</taxon>
        <taxon>Pezizomycotina</taxon>
        <taxon>Dothideomycetes</taxon>
        <taxon>Dothideomycetidae</taxon>
        <taxon>Mycosphaerellales</taxon>
        <taxon>Mycosphaerellaceae</taxon>
        <taxon>Dothistroma</taxon>
    </lineage>
</organism>
<dbReference type="AlphaFoldDB" id="N1PCT2"/>
<proteinExistence type="inferred from homology"/>
<keyword evidence="4" id="KW-0949">S-adenosyl-L-methionine</keyword>
<dbReference type="Proteomes" id="UP000016933">
    <property type="component" value="Unassembled WGS sequence"/>
</dbReference>
<evidence type="ECO:0008006" key="7">
    <source>
        <dbReference type="Google" id="ProtNLM"/>
    </source>
</evidence>
<dbReference type="InterPro" id="IPR052190">
    <property type="entry name" value="Euk-Arch_PrmC-MTase"/>
</dbReference>